<protein>
    <submittedName>
        <fullName evidence="6">Patatin</fullName>
    </submittedName>
</protein>
<dbReference type="KEGG" id="paru:CYR75_03050"/>
<keyword evidence="4" id="KW-0472">Membrane</keyword>
<dbReference type="PROSITE" id="PS51635">
    <property type="entry name" value="PNPLA"/>
    <property type="match status" value="1"/>
</dbReference>
<reference evidence="7" key="1">
    <citation type="submission" date="2017-12" db="EMBL/GenBank/DDBJ databases">
        <title>Genomic analysis of Paracoccus sp. CBA4604.</title>
        <authorList>
            <person name="Roh S.W."/>
            <person name="Kim J.Y."/>
            <person name="Kim J.S."/>
        </authorList>
    </citation>
    <scope>NUCLEOTIDE SEQUENCE [LARGE SCALE GENOMIC DNA]</scope>
    <source>
        <strain evidence="7">CBA4604</strain>
    </source>
</reference>
<gene>
    <name evidence="6" type="ORF">CYR75_03050</name>
</gene>
<feature type="active site" description="Nucleophile" evidence="2">
    <location>
        <position position="60"/>
    </location>
</feature>
<evidence type="ECO:0000256" key="1">
    <source>
        <dbReference type="ARBA" id="ARBA00023098"/>
    </source>
</evidence>
<feature type="transmembrane region" description="Helical" evidence="4">
    <location>
        <begin position="137"/>
        <end position="154"/>
    </location>
</feature>
<keyword evidence="1 2" id="KW-0443">Lipid metabolism</keyword>
<feature type="short sequence motif" description="DGA/G" evidence="2">
    <location>
        <begin position="358"/>
        <end position="360"/>
    </location>
</feature>
<keyword evidence="2" id="KW-0378">Hydrolase</keyword>
<feature type="region of interest" description="Disordered" evidence="3">
    <location>
        <begin position="1"/>
        <end position="22"/>
    </location>
</feature>
<dbReference type="SUPFAM" id="SSF52151">
    <property type="entry name" value="FabD/lysophospholipase-like"/>
    <property type="match status" value="1"/>
</dbReference>
<accession>A0A2K9MCQ7</accession>
<evidence type="ECO:0000256" key="2">
    <source>
        <dbReference type="PROSITE-ProRule" id="PRU01161"/>
    </source>
</evidence>
<proteinExistence type="predicted"/>
<evidence type="ECO:0000259" key="5">
    <source>
        <dbReference type="PROSITE" id="PS51635"/>
    </source>
</evidence>
<dbReference type="Gene3D" id="3.40.1090.10">
    <property type="entry name" value="Cytosolic phospholipase A2 catalytic domain"/>
    <property type="match status" value="1"/>
</dbReference>
<evidence type="ECO:0000313" key="6">
    <source>
        <dbReference type="EMBL" id="AUM73410.1"/>
    </source>
</evidence>
<dbReference type="EMBL" id="CP025583">
    <property type="protein sequence ID" value="AUM73410.1"/>
    <property type="molecule type" value="Genomic_DNA"/>
</dbReference>
<feature type="domain" description="PNPLA" evidence="5">
    <location>
        <begin position="28"/>
        <end position="371"/>
    </location>
</feature>
<dbReference type="InterPro" id="IPR002641">
    <property type="entry name" value="PNPLA_dom"/>
</dbReference>
<dbReference type="RefSeq" id="WP_101498794.1">
    <property type="nucleotide sequence ID" value="NZ_CP025583.1"/>
</dbReference>
<evidence type="ECO:0000256" key="4">
    <source>
        <dbReference type="SAM" id="Phobius"/>
    </source>
</evidence>
<keyword evidence="2" id="KW-0442">Lipid degradation</keyword>
<organism evidence="6 7">
    <name type="scientific">Paracoccus jeotgali</name>
    <dbReference type="NCBI Taxonomy" id="2065379"/>
    <lineage>
        <taxon>Bacteria</taxon>
        <taxon>Pseudomonadati</taxon>
        <taxon>Pseudomonadota</taxon>
        <taxon>Alphaproteobacteria</taxon>
        <taxon>Rhodobacterales</taxon>
        <taxon>Paracoccaceae</taxon>
        <taxon>Paracoccus</taxon>
    </lineage>
</organism>
<keyword evidence="4" id="KW-0812">Transmembrane</keyword>
<evidence type="ECO:0000313" key="7">
    <source>
        <dbReference type="Proteomes" id="UP000234882"/>
    </source>
</evidence>
<evidence type="ECO:0000256" key="3">
    <source>
        <dbReference type="SAM" id="MobiDB-lite"/>
    </source>
</evidence>
<comment type="caution">
    <text evidence="2">Lacks conserved residue(s) required for the propagation of feature annotation.</text>
</comment>
<dbReference type="AlphaFoldDB" id="A0A2K9MCQ7"/>
<feature type="transmembrane region" description="Helical" evidence="4">
    <location>
        <begin position="161"/>
        <end position="182"/>
    </location>
</feature>
<keyword evidence="7" id="KW-1185">Reference proteome</keyword>
<name>A0A2K9MCQ7_9RHOB</name>
<sequence length="597" mass="63794">MPLADHSPTSDPAPVPAPEPGEMQQCDLIMKGGITSGVVYPGAIVKLAQDYRLRSIGGSSAGAIAACFAAAAEYQRQERGGHDMAGFQAMSALAAELARKLKTLFQPSPRFRPLFALLIARTSGQGLAGALLHVLRWPLALAGAVAVLGLVLALRAGSVWLGVSVVLATLILLVVFLVWWLARLVLRDLPAADFGICPGITQPGHDDPALTDWMIRHIEDLAGRTQTGPPLTVGDLGRHGITLAAMTTDLSSGRPYQLPMLTNIHWFSLAEWQRLFPPHFLDALTAGHDPLNHGQDAPADLYPLPARDAFPVLLVARMSLSFPGLLQAVPLYRYDDQVRVVTARGEMAGRISRCLFSDGGISSNFPIHFFDALLPRRPTFGIALGSYDPARHGDERTDLPRHSVQSTDLPVIPVRGLGDFMFAILNTAKDWQDRLQAMLPGYSERVVTVRLDDATEGGMNLGMDEATIARLNGFGLEAGEKLLATYSYARGADGFDRHRDRRGRVTVPRLAAALNGMGLAMASRPDGAPEAPDGRAAMVSLSQDCAGFADAVAALPSGACQSDLVADAEIRLSAHANRAPRHAAQPMAAAMPARPIS</sequence>
<dbReference type="OrthoDB" id="9770965at2"/>
<dbReference type="Proteomes" id="UP000234882">
    <property type="component" value="Chromosome"/>
</dbReference>
<feature type="active site" description="Proton acceptor" evidence="2">
    <location>
        <position position="358"/>
    </location>
</feature>
<dbReference type="GO" id="GO:0016042">
    <property type="term" value="P:lipid catabolic process"/>
    <property type="evidence" value="ECO:0007669"/>
    <property type="project" value="UniProtKB-UniRule"/>
</dbReference>
<feature type="short sequence motif" description="GXSXG" evidence="2">
    <location>
        <begin position="58"/>
        <end position="62"/>
    </location>
</feature>
<dbReference type="InterPro" id="IPR016035">
    <property type="entry name" value="Acyl_Trfase/lysoPLipase"/>
</dbReference>
<dbReference type="GO" id="GO:0016787">
    <property type="term" value="F:hydrolase activity"/>
    <property type="evidence" value="ECO:0007669"/>
    <property type="project" value="UniProtKB-UniRule"/>
</dbReference>
<keyword evidence="4" id="KW-1133">Transmembrane helix</keyword>